<dbReference type="Proteomes" id="UP000239724">
    <property type="component" value="Unassembled WGS sequence"/>
</dbReference>
<proteinExistence type="inferred from homology"/>
<dbReference type="EMBL" id="NHRY01000060">
    <property type="protein sequence ID" value="PPQ36239.1"/>
    <property type="molecule type" value="Genomic_DNA"/>
</dbReference>
<comment type="caution">
    <text evidence="5">The sequence shown here is derived from an EMBL/GenBank/DDBJ whole genome shotgun (WGS) entry which is preliminary data.</text>
</comment>
<dbReference type="Gene3D" id="3.40.50.2300">
    <property type="match status" value="2"/>
</dbReference>
<protein>
    <submittedName>
        <fullName evidence="5">ABC transporter permease</fullName>
    </submittedName>
</protein>
<organism evidence="5 6">
    <name type="scientific">Rhodopila globiformis</name>
    <name type="common">Rhodopseudomonas globiformis</name>
    <dbReference type="NCBI Taxonomy" id="1071"/>
    <lineage>
        <taxon>Bacteria</taxon>
        <taxon>Pseudomonadati</taxon>
        <taxon>Pseudomonadota</taxon>
        <taxon>Alphaproteobacteria</taxon>
        <taxon>Acetobacterales</taxon>
        <taxon>Acetobacteraceae</taxon>
        <taxon>Rhodopila</taxon>
    </lineage>
</organism>
<evidence type="ECO:0000313" key="5">
    <source>
        <dbReference type="EMBL" id="PPQ36239.1"/>
    </source>
</evidence>
<name>A0A2S6NLJ4_RHOGL</name>
<comment type="similarity">
    <text evidence="1">Belongs to the leucine-binding protein family.</text>
</comment>
<dbReference type="InterPro" id="IPR051010">
    <property type="entry name" value="BCAA_transport"/>
</dbReference>
<evidence type="ECO:0000256" key="1">
    <source>
        <dbReference type="ARBA" id="ARBA00010062"/>
    </source>
</evidence>
<reference evidence="5 6" key="1">
    <citation type="journal article" date="2018" name="Arch. Microbiol.">
        <title>New insights into the metabolic potential of the phototrophic purple bacterium Rhodopila globiformis DSM 161(T) from its draft genome sequence and evidence for a vanadium-dependent nitrogenase.</title>
        <authorList>
            <person name="Imhoff J.F."/>
            <person name="Rahn T."/>
            <person name="Kunzel S."/>
            <person name="Neulinger S.C."/>
        </authorList>
    </citation>
    <scope>NUCLEOTIDE SEQUENCE [LARGE SCALE GENOMIC DNA]</scope>
    <source>
        <strain evidence="5 6">DSM 161</strain>
    </source>
</reference>
<evidence type="ECO:0000256" key="2">
    <source>
        <dbReference type="ARBA" id="ARBA00022729"/>
    </source>
</evidence>
<dbReference type="PANTHER" id="PTHR30483:SF6">
    <property type="entry name" value="PERIPLASMIC BINDING PROTEIN OF ABC TRANSPORTER FOR NATURAL AMINO ACIDS"/>
    <property type="match status" value="1"/>
</dbReference>
<keyword evidence="3" id="KW-0813">Transport</keyword>
<dbReference type="AlphaFoldDB" id="A0A2S6NLJ4"/>
<dbReference type="OrthoDB" id="7237299at2"/>
<dbReference type="CDD" id="cd06327">
    <property type="entry name" value="PBP1_SBP-like"/>
    <property type="match status" value="1"/>
</dbReference>
<dbReference type="RefSeq" id="WP_104517835.1">
    <property type="nucleotide sequence ID" value="NZ_NHRY01000060.1"/>
</dbReference>
<dbReference type="SUPFAM" id="SSF53822">
    <property type="entry name" value="Periplasmic binding protein-like I"/>
    <property type="match status" value="1"/>
</dbReference>
<dbReference type="GO" id="GO:0006865">
    <property type="term" value="P:amino acid transport"/>
    <property type="evidence" value="ECO:0007669"/>
    <property type="project" value="UniProtKB-KW"/>
</dbReference>
<gene>
    <name evidence="5" type="ORF">CCS01_05470</name>
</gene>
<keyword evidence="6" id="KW-1185">Reference proteome</keyword>
<dbReference type="InterPro" id="IPR028082">
    <property type="entry name" value="Peripla_BP_I"/>
</dbReference>
<dbReference type="InterPro" id="IPR028081">
    <property type="entry name" value="Leu-bd"/>
</dbReference>
<keyword evidence="2" id="KW-0732">Signal</keyword>
<sequence>MSRLTRRVLVGGLAAAPLARPALIRAQSTSKPVRIGLLSDMGGPYRDVGGPGNKVATELAIQDFGGSVLGRPIEVLQADDQNKPDVAAALAREWVDSGVDVLADGAASSSGLAIQQIAREKKRIYLITGPATSDLTGKQCSPYGIHFSYDTYALAHGTGGALTRAGGDTWFFITADYAFGYALERDSMAAVKAAGGKVLGNVRAPLGTADFSSYLVQAQASGAKVIGLANAGTDAQNCIKQAAEFGLTKSGVRLATLLIQISDVAALGQGVCAGLSYTDSFYWDMTDKTRAWSKRWSAGMGRVPGVLHAGSYCATLHWLKAVQAVGSTDADAVAAKMKALPVNDFYNTNVKIREDGRVMHVMYLWQVKPPSQARYANDFCNKVATIQPADAWRPLDQGGCPLVKA</sequence>
<accession>A0A2S6NLJ4</accession>
<evidence type="ECO:0000259" key="4">
    <source>
        <dbReference type="Pfam" id="PF13458"/>
    </source>
</evidence>
<feature type="domain" description="Leucine-binding protein" evidence="4">
    <location>
        <begin position="32"/>
        <end position="368"/>
    </location>
</feature>
<keyword evidence="3" id="KW-0029">Amino-acid transport</keyword>
<dbReference type="Pfam" id="PF13458">
    <property type="entry name" value="Peripla_BP_6"/>
    <property type="match status" value="1"/>
</dbReference>
<evidence type="ECO:0000313" key="6">
    <source>
        <dbReference type="Proteomes" id="UP000239724"/>
    </source>
</evidence>
<dbReference type="PANTHER" id="PTHR30483">
    <property type="entry name" value="LEUCINE-SPECIFIC-BINDING PROTEIN"/>
    <property type="match status" value="1"/>
</dbReference>
<evidence type="ECO:0000256" key="3">
    <source>
        <dbReference type="ARBA" id="ARBA00022970"/>
    </source>
</evidence>